<dbReference type="AlphaFoldDB" id="A0A084WI19"/>
<feature type="region of interest" description="Disordered" evidence="1">
    <location>
        <begin position="52"/>
        <end position="75"/>
    </location>
</feature>
<evidence type="ECO:0000313" key="3">
    <source>
        <dbReference type="EnsemblMetazoa" id="ASIC017888-PA"/>
    </source>
</evidence>
<dbReference type="EnsemblMetazoa" id="ASIC017888-RA">
    <property type="protein sequence ID" value="ASIC017888-PA"/>
    <property type="gene ID" value="ASIC017888"/>
</dbReference>
<keyword evidence="4" id="KW-1185">Reference proteome</keyword>
<evidence type="ECO:0000313" key="4">
    <source>
        <dbReference type="Proteomes" id="UP000030765"/>
    </source>
</evidence>
<reference evidence="3" key="2">
    <citation type="submission" date="2020-05" db="UniProtKB">
        <authorList>
            <consortium name="EnsemblMetazoa"/>
        </authorList>
    </citation>
    <scope>IDENTIFICATION</scope>
</reference>
<dbReference type="EMBL" id="ATLV01023902">
    <property type="status" value="NOT_ANNOTATED_CDS"/>
    <property type="molecule type" value="Genomic_DNA"/>
</dbReference>
<evidence type="ECO:0000256" key="1">
    <source>
        <dbReference type="SAM" id="MobiDB-lite"/>
    </source>
</evidence>
<protein>
    <submittedName>
        <fullName evidence="2 3">Peptidase M56 family protein</fullName>
    </submittedName>
</protein>
<feature type="compositionally biased region" description="Polar residues" evidence="1">
    <location>
        <begin position="61"/>
        <end position="75"/>
    </location>
</feature>
<evidence type="ECO:0000313" key="2">
    <source>
        <dbReference type="EMBL" id="KFB49863.1"/>
    </source>
</evidence>
<dbReference type="EMBL" id="KE525347">
    <property type="protein sequence ID" value="KFB49863.1"/>
    <property type="molecule type" value="Genomic_DNA"/>
</dbReference>
<sequence>MLQSAFRYSTALSFCFAFFARPVDRSLTGYGPWWVEPHPDSGFFVCGATRSEHSEAKARPESQQQTTNLEGKNQTRARVWLTKAHGREGETLGLAGDGFWRSPYSQRPAALIKLMP</sequence>
<reference evidence="2 4" key="1">
    <citation type="journal article" date="2014" name="BMC Genomics">
        <title>Genome sequence of Anopheles sinensis provides insight into genetics basis of mosquito competence for malaria parasites.</title>
        <authorList>
            <person name="Zhou D."/>
            <person name="Zhang D."/>
            <person name="Ding G."/>
            <person name="Shi L."/>
            <person name="Hou Q."/>
            <person name="Ye Y."/>
            <person name="Xu Y."/>
            <person name="Zhou H."/>
            <person name="Xiong C."/>
            <person name="Li S."/>
            <person name="Yu J."/>
            <person name="Hong S."/>
            <person name="Yu X."/>
            <person name="Zou P."/>
            <person name="Chen C."/>
            <person name="Chang X."/>
            <person name="Wang W."/>
            <person name="Lv Y."/>
            <person name="Sun Y."/>
            <person name="Ma L."/>
            <person name="Shen B."/>
            <person name="Zhu C."/>
        </authorList>
    </citation>
    <scope>NUCLEOTIDE SEQUENCE [LARGE SCALE GENOMIC DNA]</scope>
</reference>
<dbReference type="Proteomes" id="UP000030765">
    <property type="component" value="Unassembled WGS sequence"/>
</dbReference>
<dbReference type="VEuPathDB" id="VectorBase:ASIC017888"/>
<accession>A0A084WI19</accession>
<proteinExistence type="predicted"/>
<gene>
    <name evidence="2" type="ORF">ZHAS_00017888</name>
</gene>
<organism evidence="2">
    <name type="scientific">Anopheles sinensis</name>
    <name type="common">Mosquito</name>
    <dbReference type="NCBI Taxonomy" id="74873"/>
    <lineage>
        <taxon>Eukaryota</taxon>
        <taxon>Metazoa</taxon>
        <taxon>Ecdysozoa</taxon>
        <taxon>Arthropoda</taxon>
        <taxon>Hexapoda</taxon>
        <taxon>Insecta</taxon>
        <taxon>Pterygota</taxon>
        <taxon>Neoptera</taxon>
        <taxon>Endopterygota</taxon>
        <taxon>Diptera</taxon>
        <taxon>Nematocera</taxon>
        <taxon>Culicoidea</taxon>
        <taxon>Culicidae</taxon>
        <taxon>Anophelinae</taxon>
        <taxon>Anopheles</taxon>
    </lineage>
</organism>
<name>A0A084WI19_ANOSI</name>